<gene>
    <name evidence="9" type="ORF">F9U64_01525</name>
</gene>
<dbReference type="GO" id="GO:0022857">
    <property type="term" value="F:transmembrane transporter activity"/>
    <property type="evidence" value="ECO:0007669"/>
    <property type="project" value="InterPro"/>
</dbReference>
<keyword evidence="4 7" id="KW-0812">Transmembrane</keyword>
<feature type="transmembrane region" description="Helical" evidence="7">
    <location>
        <begin position="68"/>
        <end position="89"/>
    </location>
</feature>
<evidence type="ECO:0000256" key="3">
    <source>
        <dbReference type="ARBA" id="ARBA00022475"/>
    </source>
</evidence>
<feature type="transmembrane region" description="Helical" evidence="7">
    <location>
        <begin position="217"/>
        <end position="238"/>
    </location>
</feature>
<evidence type="ECO:0000256" key="1">
    <source>
        <dbReference type="ARBA" id="ARBA00004651"/>
    </source>
</evidence>
<dbReference type="GO" id="GO:0005886">
    <property type="term" value="C:plasma membrane"/>
    <property type="evidence" value="ECO:0007669"/>
    <property type="project" value="UniProtKB-SubCell"/>
</dbReference>
<comment type="caution">
    <text evidence="9">The sequence shown here is derived from an EMBL/GenBank/DDBJ whole genome shotgun (WGS) entry which is preliminary data.</text>
</comment>
<feature type="transmembrane region" description="Helical" evidence="7">
    <location>
        <begin position="422"/>
        <end position="440"/>
    </location>
</feature>
<dbReference type="RefSeq" id="WP_153401007.1">
    <property type="nucleotide sequence ID" value="NZ_ML762424.1"/>
</dbReference>
<dbReference type="OrthoDB" id="9816041at2"/>
<comment type="subcellular location">
    <subcellularLocation>
        <location evidence="1">Cell membrane</location>
        <topology evidence="1">Multi-pass membrane protein</topology>
    </subcellularLocation>
</comment>
<accession>A0A7C8GVF8</accession>
<evidence type="ECO:0000313" key="10">
    <source>
        <dbReference type="Proteomes" id="UP000480246"/>
    </source>
</evidence>
<dbReference type="Gene3D" id="1.20.1250.20">
    <property type="entry name" value="MFS general substrate transporter like domains"/>
    <property type="match status" value="1"/>
</dbReference>
<dbReference type="InterPro" id="IPR004638">
    <property type="entry name" value="EmrB-like"/>
</dbReference>
<evidence type="ECO:0000256" key="7">
    <source>
        <dbReference type="SAM" id="Phobius"/>
    </source>
</evidence>
<feature type="transmembrane region" description="Helical" evidence="7">
    <location>
        <begin position="375"/>
        <end position="401"/>
    </location>
</feature>
<feature type="transmembrane region" description="Helical" evidence="7">
    <location>
        <begin position="452"/>
        <end position="473"/>
    </location>
</feature>
<evidence type="ECO:0000313" key="9">
    <source>
        <dbReference type="EMBL" id="KAB8139103.1"/>
    </source>
</evidence>
<proteinExistence type="predicted"/>
<dbReference type="NCBIfam" id="TIGR00711">
    <property type="entry name" value="efflux_EmrB"/>
    <property type="match status" value="1"/>
</dbReference>
<dbReference type="Gene3D" id="1.20.1720.10">
    <property type="entry name" value="Multidrug resistance protein D"/>
    <property type="match status" value="1"/>
</dbReference>
<keyword evidence="2" id="KW-0813">Transport</keyword>
<protein>
    <submittedName>
        <fullName evidence="9">Multidrug efflux MFS transporter</fullName>
    </submittedName>
</protein>
<feature type="transmembrane region" description="Helical" evidence="7">
    <location>
        <begin position="316"/>
        <end position="338"/>
    </location>
</feature>
<feature type="transmembrane region" description="Helical" evidence="7">
    <location>
        <begin position="350"/>
        <end position="369"/>
    </location>
</feature>
<dbReference type="PRINTS" id="PR01036">
    <property type="entry name" value="TCRTETB"/>
</dbReference>
<feature type="domain" description="Major facilitator superfamily (MFS) profile" evidence="8">
    <location>
        <begin position="30"/>
        <end position="478"/>
    </location>
</feature>
<evidence type="ECO:0000256" key="6">
    <source>
        <dbReference type="ARBA" id="ARBA00023136"/>
    </source>
</evidence>
<feature type="transmembrane region" description="Helical" evidence="7">
    <location>
        <begin position="29"/>
        <end position="48"/>
    </location>
</feature>
<keyword evidence="10" id="KW-1185">Reference proteome</keyword>
<feature type="transmembrane region" description="Helical" evidence="7">
    <location>
        <begin position="158"/>
        <end position="178"/>
    </location>
</feature>
<dbReference type="PANTHER" id="PTHR42718">
    <property type="entry name" value="MAJOR FACILITATOR SUPERFAMILY MULTIDRUG TRANSPORTER MFSC"/>
    <property type="match status" value="1"/>
</dbReference>
<organism evidence="9 10">
    <name type="scientific">Gracilibacillus oryzae</name>
    <dbReference type="NCBI Taxonomy" id="1672701"/>
    <lineage>
        <taxon>Bacteria</taxon>
        <taxon>Bacillati</taxon>
        <taxon>Bacillota</taxon>
        <taxon>Bacilli</taxon>
        <taxon>Bacillales</taxon>
        <taxon>Bacillaceae</taxon>
        <taxon>Gracilibacillus</taxon>
    </lineage>
</organism>
<keyword evidence="3" id="KW-1003">Cell membrane</keyword>
<evidence type="ECO:0000256" key="5">
    <source>
        <dbReference type="ARBA" id="ARBA00022989"/>
    </source>
</evidence>
<dbReference type="InterPro" id="IPR036259">
    <property type="entry name" value="MFS_trans_sf"/>
</dbReference>
<dbReference type="SUPFAM" id="SSF103473">
    <property type="entry name" value="MFS general substrate transporter"/>
    <property type="match status" value="1"/>
</dbReference>
<name>A0A7C8GVF8_9BACI</name>
<dbReference type="Pfam" id="PF07690">
    <property type="entry name" value="MFS_1"/>
    <property type="match status" value="1"/>
</dbReference>
<feature type="transmembrane region" description="Helical" evidence="7">
    <location>
        <begin position="285"/>
        <end position="310"/>
    </location>
</feature>
<dbReference type="InterPro" id="IPR020846">
    <property type="entry name" value="MFS_dom"/>
</dbReference>
<feature type="transmembrane region" description="Helical" evidence="7">
    <location>
        <begin position="96"/>
        <end position="119"/>
    </location>
</feature>
<keyword evidence="6 7" id="KW-0472">Membrane</keyword>
<dbReference type="PROSITE" id="PS50850">
    <property type="entry name" value="MFS"/>
    <property type="match status" value="1"/>
</dbReference>
<feature type="transmembrane region" description="Helical" evidence="7">
    <location>
        <begin position="125"/>
        <end position="146"/>
    </location>
</feature>
<dbReference type="Proteomes" id="UP000480246">
    <property type="component" value="Unassembled WGS sequence"/>
</dbReference>
<dbReference type="CDD" id="cd17503">
    <property type="entry name" value="MFS_LmrB_MDR_like"/>
    <property type="match status" value="1"/>
</dbReference>
<sequence length="483" mass="52275">MNSTDYKRSQNRKKEIKYMVEHGQINRTPLMIVLISGAFVAILNQTLLGTALPHIMADLEINEALAQWLQSIFMLVNGIMIPITAFLIGKFTTRSLFLTAMGSFAVGTLICAIAPGFYVLLIGRVLQAAGAGIMMPLMQTIMFLVFPIEKRGTAMGMFGLVIAFAPAIGPTLSGYLVQHFDWRSLFYVILPIAILDIIVAVKILVNVTKQTDPKVDIPSIVLSTLGFGGLLYGFSTAGDVNHGWTSPLVLIPLIIGAVTLYIFISRQLKIAQPILEFRIFQYKMFTLTTAIGMISFFAMIGGAIILPIMMQSYLGFTAVQSGLMLLPGALLMGAMNPITGRLFDKFGGKWLAIIGLGLLTVTTFLFSTLTTETSFLYLTIVNAVRMFGIAMVMMPVTTAGLNQLPSDMVPHGTAMNNTMRQMAGAIGTALLVSIMINQANPSNGMAGMIHGVNMSFLVAAIISVVGFVLAFFIKNSIPGKIEN</sequence>
<keyword evidence="5 7" id="KW-1133">Transmembrane helix</keyword>
<feature type="transmembrane region" description="Helical" evidence="7">
    <location>
        <begin position="184"/>
        <end position="205"/>
    </location>
</feature>
<evidence type="ECO:0000259" key="8">
    <source>
        <dbReference type="PROSITE" id="PS50850"/>
    </source>
</evidence>
<dbReference type="InterPro" id="IPR011701">
    <property type="entry name" value="MFS"/>
</dbReference>
<feature type="transmembrane region" description="Helical" evidence="7">
    <location>
        <begin position="244"/>
        <end position="264"/>
    </location>
</feature>
<dbReference type="EMBL" id="WEID01000006">
    <property type="protein sequence ID" value="KAB8139103.1"/>
    <property type="molecule type" value="Genomic_DNA"/>
</dbReference>
<evidence type="ECO:0000256" key="4">
    <source>
        <dbReference type="ARBA" id="ARBA00022692"/>
    </source>
</evidence>
<dbReference type="AlphaFoldDB" id="A0A7C8GVF8"/>
<evidence type="ECO:0000256" key="2">
    <source>
        <dbReference type="ARBA" id="ARBA00022448"/>
    </source>
</evidence>
<reference evidence="9 10" key="1">
    <citation type="submission" date="2019-10" db="EMBL/GenBank/DDBJ databases">
        <title>Gracilibacillus sp. nov. isolated from rice seeds.</title>
        <authorList>
            <person name="He S."/>
        </authorList>
    </citation>
    <scope>NUCLEOTIDE SEQUENCE [LARGE SCALE GENOMIC DNA]</scope>
    <source>
        <strain evidence="9 10">TD8</strain>
    </source>
</reference>
<dbReference type="PANTHER" id="PTHR42718:SF24">
    <property type="entry name" value="MAJOR FACILITATOR SUPERFAMILY (MFS) PROFILE DOMAIN-CONTAINING PROTEIN"/>
    <property type="match status" value="1"/>
</dbReference>